<evidence type="ECO:0000256" key="2">
    <source>
        <dbReference type="HAMAP-Rule" id="MF_01940"/>
    </source>
</evidence>
<feature type="short sequence motif" description="HXTX 2" evidence="2">
    <location>
        <begin position="128"/>
        <end position="131"/>
    </location>
</feature>
<evidence type="ECO:0000313" key="4">
    <source>
        <dbReference type="EMBL" id="HGU15643.1"/>
    </source>
</evidence>
<comment type="function">
    <text evidence="2">Hydrolyzes RNA 2',3'-cyclic phosphodiester to an RNA 2'-phosphomonoester.</text>
</comment>
<proteinExistence type="inferred from homology"/>
<dbReference type="GO" id="GO:0008664">
    <property type="term" value="F:RNA 2',3'-cyclic 3'-phosphodiesterase activity"/>
    <property type="evidence" value="ECO:0007669"/>
    <property type="project" value="UniProtKB-EC"/>
</dbReference>
<dbReference type="Pfam" id="PF02834">
    <property type="entry name" value="LigT_PEase"/>
    <property type="match status" value="2"/>
</dbReference>
<protein>
    <recommendedName>
        <fullName evidence="2">RNA 2',3'-cyclic phosphodiesterase</fullName>
        <shortName evidence="2">RNA 2',3'-CPDase</shortName>
        <ecNumber evidence="2">3.1.4.58</ecNumber>
    </recommendedName>
</protein>
<dbReference type="EC" id="3.1.4.58" evidence="2"/>
<organism evidence="4">
    <name type="scientific">Thermodesulfobacterium geofontis</name>
    <dbReference type="NCBI Taxonomy" id="1295609"/>
    <lineage>
        <taxon>Bacteria</taxon>
        <taxon>Pseudomonadati</taxon>
        <taxon>Thermodesulfobacteriota</taxon>
        <taxon>Thermodesulfobacteria</taxon>
        <taxon>Thermodesulfobacteriales</taxon>
        <taxon>Thermodesulfobacteriaceae</taxon>
        <taxon>Thermodesulfobacterium</taxon>
    </lineage>
</organism>
<dbReference type="InterPro" id="IPR014051">
    <property type="entry name" value="Phosphoesterase_HXTX"/>
</dbReference>
<reference evidence="4" key="1">
    <citation type="journal article" date="2020" name="mSystems">
        <title>Genome- and Community-Level Interaction Insights into Carbon Utilization and Element Cycling Functions of Hydrothermarchaeota in Hydrothermal Sediment.</title>
        <authorList>
            <person name="Zhou Z."/>
            <person name="Liu Y."/>
            <person name="Xu W."/>
            <person name="Pan J."/>
            <person name="Luo Z.H."/>
            <person name="Li M."/>
        </authorList>
    </citation>
    <scope>NUCLEOTIDE SEQUENCE [LARGE SCALE GENOMIC DNA]</scope>
    <source>
        <strain evidence="4">SpSt-711</strain>
    </source>
</reference>
<dbReference type="SUPFAM" id="SSF55144">
    <property type="entry name" value="LigT-like"/>
    <property type="match status" value="1"/>
</dbReference>
<dbReference type="HAMAP" id="MF_01940">
    <property type="entry name" value="RNA_CPDase"/>
    <property type="match status" value="1"/>
</dbReference>
<keyword evidence="1 2" id="KW-0378">Hydrolase</keyword>
<dbReference type="PANTHER" id="PTHR35561">
    <property type="entry name" value="RNA 2',3'-CYCLIC PHOSPHODIESTERASE"/>
    <property type="match status" value="1"/>
</dbReference>
<comment type="catalytic activity">
    <reaction evidence="2">
        <text>a 3'-end 2',3'-cyclophospho-ribonucleotide-RNA + H2O = a 3'-end 2'-phospho-ribonucleotide-RNA + H(+)</text>
        <dbReference type="Rhea" id="RHEA:11828"/>
        <dbReference type="Rhea" id="RHEA-COMP:10464"/>
        <dbReference type="Rhea" id="RHEA-COMP:17353"/>
        <dbReference type="ChEBI" id="CHEBI:15377"/>
        <dbReference type="ChEBI" id="CHEBI:15378"/>
        <dbReference type="ChEBI" id="CHEBI:83064"/>
        <dbReference type="ChEBI" id="CHEBI:173113"/>
        <dbReference type="EC" id="3.1.4.58"/>
    </reaction>
</comment>
<dbReference type="AlphaFoldDB" id="A0A7V4N4N7"/>
<dbReference type="InterPro" id="IPR009097">
    <property type="entry name" value="Cyclic_Pdiesterase"/>
</dbReference>
<name>A0A7V4N4N7_9BACT</name>
<feature type="active site" description="Proton acceptor" evidence="2">
    <location>
        <position position="128"/>
    </location>
</feature>
<feature type="active site" description="Proton donor" evidence="2">
    <location>
        <position position="41"/>
    </location>
</feature>
<dbReference type="EMBL" id="DTEI01000059">
    <property type="protein sequence ID" value="HGU15643.1"/>
    <property type="molecule type" value="Genomic_DNA"/>
</dbReference>
<dbReference type="NCBIfam" id="TIGR02258">
    <property type="entry name" value="2_5_ligase"/>
    <property type="match status" value="1"/>
</dbReference>
<comment type="similarity">
    <text evidence="2">Belongs to the 2H phosphoesterase superfamily. ThpR family.</text>
</comment>
<evidence type="ECO:0000259" key="3">
    <source>
        <dbReference type="Pfam" id="PF02834"/>
    </source>
</evidence>
<comment type="caution">
    <text evidence="4">The sequence shown here is derived from an EMBL/GenBank/DDBJ whole genome shotgun (WGS) entry which is preliminary data.</text>
</comment>
<feature type="domain" description="Phosphoesterase HXTX" evidence="3">
    <location>
        <begin position="8"/>
        <end position="92"/>
    </location>
</feature>
<feature type="short sequence motif" description="HXTX 1" evidence="2">
    <location>
        <begin position="41"/>
        <end position="44"/>
    </location>
</feature>
<sequence>MVRAFLAIDLPQELKKELFNLSKFLNYEGLKLKWVEEENLHLTLRFFGNISENLVEKIYEKCKEVCKEIEPFELKIGLASYFPLKGTPRVIWIGIDSVSNNLLKLDYLLKRALKPLKLKEEREEFHPHVTLLRVKEKTDPVALKKFFEELKRASEKLKGRSFFVREIIIFKSELFPSGPKYTPLKIIPLGEKKSLSEN</sequence>
<dbReference type="PANTHER" id="PTHR35561:SF1">
    <property type="entry name" value="RNA 2',3'-CYCLIC PHOSPHODIESTERASE"/>
    <property type="match status" value="1"/>
</dbReference>
<dbReference type="InterPro" id="IPR004175">
    <property type="entry name" value="RNA_CPDase"/>
</dbReference>
<evidence type="ECO:0000256" key="1">
    <source>
        <dbReference type="ARBA" id="ARBA00022801"/>
    </source>
</evidence>
<accession>A0A7V4N4N7</accession>
<dbReference type="Gene3D" id="3.90.1140.10">
    <property type="entry name" value="Cyclic phosphodiesterase"/>
    <property type="match status" value="1"/>
</dbReference>
<feature type="domain" description="Phosphoesterase HXTX" evidence="3">
    <location>
        <begin position="96"/>
        <end position="181"/>
    </location>
</feature>
<dbReference type="GO" id="GO:0004113">
    <property type="term" value="F:2',3'-cyclic-nucleotide 3'-phosphodiesterase activity"/>
    <property type="evidence" value="ECO:0007669"/>
    <property type="project" value="InterPro"/>
</dbReference>
<gene>
    <name evidence="4" type="primary">thpR</name>
    <name evidence="4" type="ORF">ENU91_03175</name>
</gene>